<dbReference type="eggNOG" id="COG0702">
    <property type="taxonomic scope" value="Bacteria"/>
</dbReference>
<sequence>MLIQNSVPDTSRTLVSTTTNPDSPTPNLLRLRTFVETKQDTAMILVTGATGQLGKAVIEQLLQKTSADQIAALVRDENKAAYLVEKGVDLRIGHYDDTNSLDRAMQGIEKVLLISGGDADNGLQQHYHVVDAAKKANVSCIAYSSRSMQDPSSLANGLMTRHFETEDYIKASGLDYVLFRNILYMDTLPVFLGPSVLDSGIFLPAGQGKVAFALRAEMGEAMANVLVDAPCKNQVYDFTGTQAYSFGDVASVLTDLSDKTVTYTPVDASAFQSQMKQRGIPEGMIQRIINFMTDIKNGQEAGVSTDLERILGRKPTSLRDGLKSLFLL</sequence>
<feature type="compositionally biased region" description="Polar residues" evidence="1">
    <location>
        <begin position="1"/>
        <end position="15"/>
    </location>
</feature>
<comment type="caution">
    <text evidence="3">The sequence shown here is derived from an EMBL/GenBank/DDBJ whole genome shotgun (WGS) entry which is preliminary data.</text>
</comment>
<dbReference type="EMBL" id="CAIT01000009">
    <property type="protein sequence ID" value="CCH56032.1"/>
    <property type="molecule type" value="Genomic_DNA"/>
</dbReference>
<dbReference type="STRING" id="1185876.BN8_05338"/>
<dbReference type="InterPro" id="IPR036291">
    <property type="entry name" value="NAD(P)-bd_dom_sf"/>
</dbReference>
<organism evidence="3 4">
    <name type="scientific">Fibrisoma limi BUZ 3</name>
    <dbReference type="NCBI Taxonomy" id="1185876"/>
    <lineage>
        <taxon>Bacteria</taxon>
        <taxon>Pseudomonadati</taxon>
        <taxon>Bacteroidota</taxon>
        <taxon>Cytophagia</taxon>
        <taxon>Cytophagales</taxon>
        <taxon>Spirosomataceae</taxon>
        <taxon>Fibrisoma</taxon>
    </lineage>
</organism>
<dbReference type="SUPFAM" id="SSF51735">
    <property type="entry name" value="NAD(P)-binding Rossmann-fold domains"/>
    <property type="match status" value="1"/>
</dbReference>
<dbReference type="Pfam" id="PF05368">
    <property type="entry name" value="NmrA"/>
    <property type="match status" value="1"/>
</dbReference>
<evidence type="ECO:0000259" key="2">
    <source>
        <dbReference type="Pfam" id="PF05368"/>
    </source>
</evidence>
<name>I2GQ54_9BACT</name>
<dbReference type="InterPro" id="IPR008030">
    <property type="entry name" value="NmrA-like"/>
</dbReference>
<keyword evidence="4" id="KW-1185">Reference proteome</keyword>
<feature type="region of interest" description="Disordered" evidence="1">
    <location>
        <begin position="1"/>
        <end position="23"/>
    </location>
</feature>
<protein>
    <submittedName>
        <fullName evidence="3">NmrA family protein</fullName>
    </submittedName>
</protein>
<accession>I2GQ54</accession>
<dbReference type="Proteomes" id="UP000009309">
    <property type="component" value="Unassembled WGS sequence"/>
</dbReference>
<dbReference type="Gene3D" id="3.90.25.10">
    <property type="entry name" value="UDP-galactose 4-epimerase, domain 1"/>
    <property type="match status" value="1"/>
</dbReference>
<dbReference type="PANTHER" id="PTHR47129:SF1">
    <property type="entry name" value="NMRA-LIKE DOMAIN-CONTAINING PROTEIN"/>
    <property type="match status" value="1"/>
</dbReference>
<dbReference type="CDD" id="cd05269">
    <property type="entry name" value="TMR_SDR_a"/>
    <property type="match status" value="1"/>
</dbReference>
<reference evidence="3 4" key="1">
    <citation type="journal article" date="2012" name="J. Bacteriol.">
        <title>Genome Sequence of the Filamentous Bacterium Fibrisoma limi BUZ 3T.</title>
        <authorList>
            <person name="Filippini M."/>
            <person name="Qi W."/>
            <person name="Jaenicke S."/>
            <person name="Goesmann A."/>
            <person name="Smits T.H."/>
            <person name="Bagheri H.C."/>
        </authorList>
    </citation>
    <scope>NUCLEOTIDE SEQUENCE [LARGE SCALE GENOMIC DNA]</scope>
    <source>
        <strain evidence="4">BUZ 3T</strain>
    </source>
</reference>
<dbReference type="InterPro" id="IPR052718">
    <property type="entry name" value="NmrA-type_oxidoreductase"/>
</dbReference>
<proteinExistence type="predicted"/>
<evidence type="ECO:0000313" key="3">
    <source>
        <dbReference type="EMBL" id="CCH56032.1"/>
    </source>
</evidence>
<dbReference type="AlphaFoldDB" id="I2GQ54"/>
<dbReference type="Gene3D" id="3.40.50.720">
    <property type="entry name" value="NAD(P)-binding Rossmann-like Domain"/>
    <property type="match status" value="1"/>
</dbReference>
<dbReference type="PANTHER" id="PTHR47129">
    <property type="entry name" value="QUINONE OXIDOREDUCTASE 2"/>
    <property type="match status" value="1"/>
</dbReference>
<evidence type="ECO:0000313" key="4">
    <source>
        <dbReference type="Proteomes" id="UP000009309"/>
    </source>
</evidence>
<feature type="domain" description="NmrA-like" evidence="2">
    <location>
        <begin position="42"/>
        <end position="318"/>
    </location>
</feature>
<gene>
    <name evidence="3" type="primary">ytfG</name>
    <name evidence="3" type="ORF">BN8_05338</name>
</gene>
<evidence type="ECO:0000256" key="1">
    <source>
        <dbReference type="SAM" id="MobiDB-lite"/>
    </source>
</evidence>